<evidence type="ECO:0000256" key="1">
    <source>
        <dbReference type="ARBA" id="ARBA00001970"/>
    </source>
</evidence>
<dbReference type="PANTHER" id="PTHR30521:SF0">
    <property type="entry name" value="DYP-TYPE PEROXIDASE FAMILY PROTEIN"/>
    <property type="match status" value="1"/>
</dbReference>
<protein>
    <recommendedName>
        <fullName evidence="9">Dyp-type peroxidase family</fullName>
    </recommendedName>
</protein>
<evidence type="ECO:0000256" key="3">
    <source>
        <dbReference type="ARBA" id="ARBA00022723"/>
    </source>
</evidence>
<sequence length="548" mass="59647">MGAGSVTNSGNRAPNWKLASPHDVQTQGIIVSGFGSLPAAQALFLEFDPKPATGGADQGPAGSWLQTLMRVAPITDADGADERAACIAFTWTGLQNLGLSEAGLTSFSAPFSEGMYQEDRLRRLGDRINDAWQTTVIDGGPVWSANIPARKNLMGQPKGSPLGNVGGSPEGDERQVKTATTVHALLLLYDTDEAAVTAWAGTVEQALAPWNVRIVHRLSLDLRLDQNNVGREHFGFADGISQPLPYENVGSGDATVLLDGRPAPQNYWNGVPLGDILIGHNDLHNERSPGPVIQDSEDGKARAAGLTAAGVPEGLLNFGLNGSYMVVRELRQNVAAFWKSLKDEAERLSLQDPSAKPVSDLWLAERVIGRSIDGHLLCPDGKVLPPDQFNFPRNDFLFKKTDPQGFGCPVGSHVRRANPRDSLAKDMASAQTLLDAANNHRILRRARKYGSTIQQRDQDDNVERGLLFMCLNTDIARQFEFIQQRWLLNHNFATLFNETDPLIGPKGPFTVNEQPLRKIVDVETFIQCAGGDYFFLPSIPALNYLATI</sequence>
<dbReference type="GO" id="GO:0004601">
    <property type="term" value="F:peroxidase activity"/>
    <property type="evidence" value="ECO:0007669"/>
    <property type="project" value="UniProtKB-KW"/>
</dbReference>
<dbReference type="AlphaFoldDB" id="A0A1C3XFB7"/>
<dbReference type="PANTHER" id="PTHR30521">
    <property type="entry name" value="DEFERROCHELATASE/PEROXIDASE"/>
    <property type="match status" value="1"/>
</dbReference>
<keyword evidence="4" id="KW-0560">Oxidoreductase</keyword>
<dbReference type="InterPro" id="IPR006314">
    <property type="entry name" value="Dyp_peroxidase"/>
</dbReference>
<keyword evidence="5" id="KW-0408">Iron</keyword>
<evidence type="ECO:0000256" key="6">
    <source>
        <dbReference type="SAM" id="MobiDB-lite"/>
    </source>
</evidence>
<comment type="cofactor">
    <cofactor evidence="1">
        <name>heme b</name>
        <dbReference type="ChEBI" id="CHEBI:60344"/>
    </cofactor>
</comment>
<keyword evidence="8" id="KW-1185">Reference proteome</keyword>
<dbReference type="EMBL" id="FMAI01000014">
    <property type="protein sequence ID" value="SCB50664.1"/>
    <property type="molecule type" value="Genomic_DNA"/>
</dbReference>
<evidence type="ECO:0000256" key="5">
    <source>
        <dbReference type="ARBA" id="ARBA00023004"/>
    </source>
</evidence>
<dbReference type="GO" id="GO:0020037">
    <property type="term" value="F:heme binding"/>
    <property type="evidence" value="ECO:0007669"/>
    <property type="project" value="InterPro"/>
</dbReference>
<dbReference type="PROSITE" id="PS51404">
    <property type="entry name" value="DYP_PEROXIDASE"/>
    <property type="match status" value="1"/>
</dbReference>
<dbReference type="Proteomes" id="UP000199184">
    <property type="component" value="Unassembled WGS sequence"/>
</dbReference>
<keyword evidence="2" id="KW-0575">Peroxidase</keyword>
<gene>
    <name evidence="7" type="ORF">GA0061098_1014200</name>
</gene>
<reference evidence="8" key="1">
    <citation type="submission" date="2016-08" db="EMBL/GenBank/DDBJ databases">
        <authorList>
            <person name="Varghese N."/>
            <person name="Submissions Spin"/>
        </authorList>
    </citation>
    <scope>NUCLEOTIDE SEQUENCE [LARGE SCALE GENOMIC DNA]</scope>
    <source>
        <strain evidence="8">ERR11</strain>
    </source>
</reference>
<dbReference type="SUPFAM" id="SSF54909">
    <property type="entry name" value="Dimeric alpha+beta barrel"/>
    <property type="match status" value="1"/>
</dbReference>
<name>A0A1C3XFB7_9BRAD</name>
<feature type="region of interest" description="Disordered" evidence="6">
    <location>
        <begin position="153"/>
        <end position="173"/>
    </location>
</feature>
<dbReference type="InterPro" id="IPR011008">
    <property type="entry name" value="Dimeric_a/b-barrel"/>
</dbReference>
<dbReference type="GO" id="GO:0005829">
    <property type="term" value="C:cytosol"/>
    <property type="evidence" value="ECO:0007669"/>
    <property type="project" value="TreeGrafter"/>
</dbReference>
<organism evidence="7 8">
    <name type="scientific">Bradyrhizobium shewense</name>
    <dbReference type="NCBI Taxonomy" id="1761772"/>
    <lineage>
        <taxon>Bacteria</taxon>
        <taxon>Pseudomonadati</taxon>
        <taxon>Pseudomonadota</taxon>
        <taxon>Alphaproteobacteria</taxon>
        <taxon>Hyphomicrobiales</taxon>
        <taxon>Nitrobacteraceae</taxon>
        <taxon>Bradyrhizobium</taxon>
    </lineage>
</organism>
<evidence type="ECO:0008006" key="9">
    <source>
        <dbReference type="Google" id="ProtNLM"/>
    </source>
</evidence>
<evidence type="ECO:0000256" key="4">
    <source>
        <dbReference type="ARBA" id="ARBA00023002"/>
    </source>
</evidence>
<dbReference type="GO" id="GO:0046872">
    <property type="term" value="F:metal ion binding"/>
    <property type="evidence" value="ECO:0007669"/>
    <property type="project" value="UniProtKB-KW"/>
</dbReference>
<keyword evidence="3" id="KW-0479">Metal-binding</keyword>
<evidence type="ECO:0000313" key="7">
    <source>
        <dbReference type="EMBL" id="SCB50664.1"/>
    </source>
</evidence>
<evidence type="ECO:0000256" key="2">
    <source>
        <dbReference type="ARBA" id="ARBA00022559"/>
    </source>
</evidence>
<proteinExistence type="predicted"/>
<evidence type="ECO:0000313" key="8">
    <source>
        <dbReference type="Proteomes" id="UP000199184"/>
    </source>
</evidence>
<accession>A0A1C3XFB7</accession>